<protein>
    <submittedName>
        <fullName evidence="1">Uncharacterized protein</fullName>
    </submittedName>
</protein>
<dbReference type="AlphaFoldDB" id="A0AAV9QEA0"/>
<comment type="caution">
    <text evidence="1">The sequence shown here is derived from an EMBL/GenBank/DDBJ whole genome shotgun (WGS) entry which is preliminary data.</text>
</comment>
<dbReference type="PANTHER" id="PTHR13593">
    <property type="match status" value="1"/>
</dbReference>
<accession>A0AAV9QEA0</accession>
<keyword evidence="2" id="KW-1185">Reference proteome</keyword>
<dbReference type="Gene3D" id="3.20.20.190">
    <property type="entry name" value="Phosphatidylinositol (PI) phosphodiesterase"/>
    <property type="match status" value="1"/>
</dbReference>
<dbReference type="PANTHER" id="PTHR13593:SF143">
    <property type="entry name" value="PHOSPHATIDYLINOSITOL-SPECIFIC PHOSPHOLIPASE C X DOMAIN-CONTAINING PROTEIN"/>
    <property type="match status" value="1"/>
</dbReference>
<gene>
    <name evidence="1" type="ORF">LTR25_004256</name>
</gene>
<dbReference type="EMBL" id="JAXLQG010000006">
    <property type="protein sequence ID" value="KAK5538713.1"/>
    <property type="molecule type" value="Genomic_DNA"/>
</dbReference>
<evidence type="ECO:0000313" key="1">
    <source>
        <dbReference type="EMBL" id="KAK5538713.1"/>
    </source>
</evidence>
<reference evidence="1 2" key="1">
    <citation type="submission" date="2023-06" db="EMBL/GenBank/DDBJ databases">
        <title>Black Yeasts Isolated from many extreme environments.</title>
        <authorList>
            <person name="Coleine C."/>
            <person name="Stajich J.E."/>
            <person name="Selbmann L."/>
        </authorList>
    </citation>
    <scope>NUCLEOTIDE SEQUENCE [LARGE SCALE GENOMIC DNA]</scope>
    <source>
        <strain evidence="1 2">CCFEE 5887</strain>
    </source>
</reference>
<sequence length="473" mass="53093">MPSNSQVTTQNWLPGAGEGCHLVLMNATPYTWKRKDTGSYQLTAWRFPKYIKPGTNVSVFVEFKQSLGTTRSDTSGHCTFALKGTEGCAIRVEAKDDPSRIQVHLLNIETPNNTSGSCIQLGWQHDGAIHFVLSGKQGCFSSSNPPRDWMQQNLRTLGGRPLHKICMLGTHDAGMGILSHTDVIPKDIMALFIQTQSLKVLGQLEMGSRYFDIRPHISGGVYWTGHYSGKLGARGQKMSSIINDVNHFTEKCAELIILNMSHSLQSDKGWREFTQSEWNSLLAELMLLKHRFIVTGPDANNLSLLPLSRFIGSGTAAVLIVVEAPSHITLGNYRDKGFYLPSQLNVYNEYSNTSDCVGMVQDQLQKMQNFMHTSDKRLFLISRTLTQQPPEFTQEDFLPPNTLNGFDKLNDWQQHNKTIRQLAYSANKALWKDLLPNTSHVAFPNIMYIDFMESRNYVALAMAINDKLLGDTV</sequence>
<evidence type="ECO:0000313" key="2">
    <source>
        <dbReference type="Proteomes" id="UP001345827"/>
    </source>
</evidence>
<dbReference type="SUPFAM" id="SSF51695">
    <property type="entry name" value="PLC-like phosphodiesterases"/>
    <property type="match status" value="1"/>
</dbReference>
<dbReference type="Proteomes" id="UP001345827">
    <property type="component" value="Unassembled WGS sequence"/>
</dbReference>
<dbReference type="GO" id="GO:0008081">
    <property type="term" value="F:phosphoric diester hydrolase activity"/>
    <property type="evidence" value="ECO:0007669"/>
    <property type="project" value="InterPro"/>
</dbReference>
<organism evidence="1 2">
    <name type="scientific">Vermiconidia calcicola</name>
    <dbReference type="NCBI Taxonomy" id="1690605"/>
    <lineage>
        <taxon>Eukaryota</taxon>
        <taxon>Fungi</taxon>
        <taxon>Dikarya</taxon>
        <taxon>Ascomycota</taxon>
        <taxon>Pezizomycotina</taxon>
        <taxon>Dothideomycetes</taxon>
        <taxon>Dothideomycetidae</taxon>
        <taxon>Mycosphaerellales</taxon>
        <taxon>Extremaceae</taxon>
        <taxon>Vermiconidia</taxon>
    </lineage>
</organism>
<name>A0AAV9QEA0_9PEZI</name>
<dbReference type="InterPro" id="IPR017946">
    <property type="entry name" value="PLC-like_Pdiesterase_TIM-brl"/>
</dbReference>
<proteinExistence type="predicted"/>
<dbReference type="GO" id="GO:0006629">
    <property type="term" value="P:lipid metabolic process"/>
    <property type="evidence" value="ECO:0007669"/>
    <property type="project" value="InterPro"/>
</dbReference>
<dbReference type="InterPro" id="IPR051057">
    <property type="entry name" value="PI-PLC_domain"/>
</dbReference>